<evidence type="ECO:0000313" key="1">
    <source>
        <dbReference type="EMBL" id="GER59834.1"/>
    </source>
</evidence>
<accession>A0A5J4IXY4</accession>
<organism evidence="1 2">
    <name type="scientific">Patiriisocius marinus</name>
    <dbReference type="NCBI Taxonomy" id="1397112"/>
    <lineage>
        <taxon>Bacteria</taxon>
        <taxon>Pseudomonadati</taxon>
        <taxon>Bacteroidota</taxon>
        <taxon>Flavobacteriia</taxon>
        <taxon>Flavobacteriales</taxon>
        <taxon>Flavobacteriaceae</taxon>
        <taxon>Patiriisocius</taxon>
    </lineage>
</organism>
<protein>
    <submittedName>
        <fullName evidence="1">Uncharacterized protein</fullName>
    </submittedName>
</protein>
<gene>
    <name evidence="1" type="ORF">ULMA_19420</name>
</gene>
<sequence length="47" mass="4853">MVILTGPDGDNFCFVNNNSATNNSVSTKNATTVATITPNVLAAKNIV</sequence>
<comment type="caution">
    <text evidence="1">The sequence shown here is derived from an EMBL/GenBank/DDBJ whole genome shotgun (WGS) entry which is preliminary data.</text>
</comment>
<dbReference type="EMBL" id="BKCG01000004">
    <property type="protein sequence ID" value="GER59834.1"/>
    <property type="molecule type" value="Genomic_DNA"/>
</dbReference>
<keyword evidence="2" id="KW-1185">Reference proteome</keyword>
<dbReference type="Proteomes" id="UP000326509">
    <property type="component" value="Unassembled WGS sequence"/>
</dbReference>
<reference evidence="1 2" key="1">
    <citation type="submission" date="2019-08" db="EMBL/GenBank/DDBJ databases">
        <title>Draft genome sequence of Ulvibacter marinus type strain NBRC 109484.</title>
        <authorList>
            <person name="Kawano K."/>
            <person name="Ushijima N."/>
            <person name="Kihara M."/>
            <person name="Itoh H."/>
        </authorList>
    </citation>
    <scope>NUCLEOTIDE SEQUENCE [LARGE SCALE GENOMIC DNA]</scope>
    <source>
        <strain evidence="1 2">NBRC 109484</strain>
    </source>
</reference>
<evidence type="ECO:0000313" key="2">
    <source>
        <dbReference type="Proteomes" id="UP000326509"/>
    </source>
</evidence>
<name>A0A5J4IXY4_9FLAO</name>
<dbReference type="AlphaFoldDB" id="A0A5J4IXY4"/>
<proteinExistence type="predicted"/>